<gene>
    <name evidence="2" type="ORF">MWN34_04655</name>
</gene>
<dbReference type="RefSeq" id="WP_247027073.1">
    <property type="nucleotide sequence ID" value="NZ_JALKCH010000003.1"/>
</dbReference>
<feature type="region of interest" description="Disordered" evidence="1">
    <location>
        <begin position="53"/>
        <end position="87"/>
    </location>
</feature>
<dbReference type="EMBL" id="JALKCH010000003">
    <property type="protein sequence ID" value="MCK0196197.1"/>
    <property type="molecule type" value="Genomic_DNA"/>
</dbReference>
<proteinExistence type="predicted"/>
<protein>
    <submittedName>
        <fullName evidence="2">Uncharacterized protein</fullName>
    </submittedName>
</protein>
<evidence type="ECO:0000313" key="2">
    <source>
        <dbReference type="EMBL" id="MCK0196197.1"/>
    </source>
</evidence>
<keyword evidence="3" id="KW-1185">Reference proteome</keyword>
<organism evidence="2 3">
    <name type="scientific">Ancylobacter crimeensis</name>
    <dbReference type="NCBI Taxonomy" id="2579147"/>
    <lineage>
        <taxon>Bacteria</taxon>
        <taxon>Pseudomonadati</taxon>
        <taxon>Pseudomonadota</taxon>
        <taxon>Alphaproteobacteria</taxon>
        <taxon>Hyphomicrobiales</taxon>
        <taxon>Xanthobacteraceae</taxon>
        <taxon>Ancylobacter</taxon>
    </lineage>
</organism>
<comment type="caution">
    <text evidence="2">The sequence shown here is derived from an EMBL/GenBank/DDBJ whole genome shotgun (WGS) entry which is preliminary data.</text>
</comment>
<sequence>MTGVDFASGAFASSPAYEPTLDDILSDPLVGLILRRDGLSVPAVRVTLERARERLGRRAPRATGAADPVVDGQRGRQPTDQRLANAA</sequence>
<name>A0ABT0D8C7_9HYPH</name>
<reference evidence="2 3" key="1">
    <citation type="submission" date="2022-04" db="EMBL/GenBank/DDBJ databases">
        <authorList>
            <person name="Grouzdev D.S."/>
            <person name="Pantiukh K.S."/>
            <person name="Krutkina M.S."/>
        </authorList>
    </citation>
    <scope>NUCLEOTIDE SEQUENCE [LARGE SCALE GENOMIC DNA]</scope>
    <source>
        <strain evidence="2 3">6x-1</strain>
    </source>
</reference>
<accession>A0ABT0D8C7</accession>
<dbReference type="Proteomes" id="UP001203284">
    <property type="component" value="Unassembled WGS sequence"/>
</dbReference>
<evidence type="ECO:0000256" key="1">
    <source>
        <dbReference type="SAM" id="MobiDB-lite"/>
    </source>
</evidence>
<evidence type="ECO:0000313" key="3">
    <source>
        <dbReference type="Proteomes" id="UP001203284"/>
    </source>
</evidence>